<feature type="compositionally biased region" description="Acidic residues" evidence="10">
    <location>
        <begin position="979"/>
        <end position="994"/>
    </location>
</feature>
<dbReference type="GO" id="GO:0005634">
    <property type="term" value="C:nucleus"/>
    <property type="evidence" value="ECO:0007669"/>
    <property type="project" value="UniProtKB-SubCell"/>
</dbReference>
<keyword evidence="4" id="KW-0378">Hydrolase</keyword>
<keyword evidence="14" id="KW-1185">Reference proteome</keyword>
<evidence type="ECO:0000313" key="14">
    <source>
        <dbReference type="Proteomes" id="UP000186303"/>
    </source>
</evidence>
<dbReference type="InterPro" id="IPR001650">
    <property type="entry name" value="Helicase_C-like"/>
</dbReference>
<dbReference type="Proteomes" id="UP000186303">
    <property type="component" value="Chromosome 6"/>
</dbReference>
<feature type="domain" description="Helicase C-terminal" evidence="12">
    <location>
        <begin position="546"/>
        <end position="711"/>
    </location>
</feature>
<dbReference type="EMBL" id="LT671826">
    <property type="protein sequence ID" value="SHO79477.1"/>
    <property type="molecule type" value="Genomic_DNA"/>
</dbReference>
<evidence type="ECO:0000256" key="4">
    <source>
        <dbReference type="ARBA" id="ARBA00022801"/>
    </source>
</evidence>
<feature type="compositionally biased region" description="Polar residues" evidence="10">
    <location>
        <begin position="924"/>
        <end position="933"/>
    </location>
</feature>
<dbReference type="VEuPathDB" id="FungiDB:MSYG_3826"/>
<dbReference type="STRING" id="1230383.A0A1M8AAW9"/>
<dbReference type="GO" id="GO:0045003">
    <property type="term" value="P:double-strand break repair via synthesis-dependent strand annealing"/>
    <property type="evidence" value="ECO:0007669"/>
    <property type="project" value="TreeGrafter"/>
</dbReference>
<dbReference type="SMART" id="SM00487">
    <property type="entry name" value="DEXDc"/>
    <property type="match status" value="1"/>
</dbReference>
<evidence type="ECO:0000256" key="1">
    <source>
        <dbReference type="ARBA" id="ARBA00004123"/>
    </source>
</evidence>
<dbReference type="PROSITE" id="PS51192">
    <property type="entry name" value="HELICASE_ATP_BIND_1"/>
    <property type="match status" value="1"/>
</dbReference>
<dbReference type="PROSITE" id="PS51194">
    <property type="entry name" value="HELICASE_CTER"/>
    <property type="match status" value="1"/>
</dbReference>
<feature type="region of interest" description="Disordered" evidence="10">
    <location>
        <begin position="720"/>
        <end position="1004"/>
    </location>
</feature>
<evidence type="ECO:0000256" key="2">
    <source>
        <dbReference type="ARBA" id="ARBA00009889"/>
    </source>
</evidence>
<feature type="compositionally biased region" description="Pro residues" evidence="10">
    <location>
        <begin position="30"/>
        <end position="39"/>
    </location>
</feature>
<evidence type="ECO:0000259" key="12">
    <source>
        <dbReference type="PROSITE" id="PS51194"/>
    </source>
</evidence>
<dbReference type="InterPro" id="IPR044749">
    <property type="entry name" value="FANCM_DEXDc"/>
</dbReference>
<evidence type="ECO:0000259" key="11">
    <source>
        <dbReference type="PROSITE" id="PS51192"/>
    </source>
</evidence>
<comment type="function">
    <text evidence="9">ATP-dependent DNA helicase involved in DNA damage repair by homologous recombination and in genome maintenance. Capable of unwinding D-loops. Plays a role in limiting crossover recombinants during mitotic DNA double-strand break (DSB) repair. Component of a FANCM-MHF complex which promotes gene conversion at blocked replication forks, probably by reversal of the stalled fork.</text>
</comment>
<evidence type="ECO:0000256" key="8">
    <source>
        <dbReference type="ARBA" id="ARBA00047995"/>
    </source>
</evidence>
<dbReference type="Pfam" id="PF00271">
    <property type="entry name" value="Helicase_C"/>
    <property type="match status" value="1"/>
</dbReference>
<feature type="compositionally biased region" description="Low complexity" evidence="10">
    <location>
        <begin position="829"/>
        <end position="850"/>
    </location>
</feature>
<proteinExistence type="inferred from homology"/>
<feature type="compositionally biased region" description="Basic residues" evidence="10">
    <location>
        <begin position="945"/>
        <end position="957"/>
    </location>
</feature>
<dbReference type="AlphaFoldDB" id="A0A1M8AAW9"/>
<dbReference type="PANTHER" id="PTHR14025:SF20">
    <property type="entry name" value="FANCONI ANEMIA GROUP M PROTEIN"/>
    <property type="match status" value="1"/>
</dbReference>
<evidence type="ECO:0000256" key="9">
    <source>
        <dbReference type="RuleBase" id="RU367027"/>
    </source>
</evidence>
<keyword evidence="5 13" id="KW-0347">Helicase</keyword>
<dbReference type="InterPro" id="IPR039686">
    <property type="entry name" value="FANCM/Mph1-like_ID"/>
</dbReference>
<dbReference type="CDD" id="cd18033">
    <property type="entry name" value="DEXDc_FANCM"/>
    <property type="match status" value="1"/>
</dbReference>
<feature type="compositionally biased region" description="Low complexity" evidence="10">
    <location>
        <begin position="873"/>
        <end position="882"/>
    </location>
</feature>
<protein>
    <recommendedName>
        <fullName evidence="9">ATP-dependent DNA helicase</fullName>
        <ecNumber evidence="9">3.6.4.12</ecNumber>
    </recommendedName>
</protein>
<name>A0A1M8AAW9_MALS4</name>
<comment type="catalytic activity">
    <reaction evidence="8 9">
        <text>ATP + H2O = ADP + phosphate + H(+)</text>
        <dbReference type="Rhea" id="RHEA:13065"/>
        <dbReference type="ChEBI" id="CHEBI:15377"/>
        <dbReference type="ChEBI" id="CHEBI:15378"/>
        <dbReference type="ChEBI" id="CHEBI:30616"/>
        <dbReference type="ChEBI" id="CHEBI:43474"/>
        <dbReference type="ChEBI" id="CHEBI:456216"/>
        <dbReference type="EC" id="3.6.4.12"/>
    </reaction>
</comment>
<evidence type="ECO:0000313" key="13">
    <source>
        <dbReference type="EMBL" id="SHO79477.1"/>
    </source>
</evidence>
<feature type="compositionally biased region" description="Basic and acidic residues" evidence="10">
    <location>
        <begin position="738"/>
        <end position="747"/>
    </location>
</feature>
<dbReference type="FunFam" id="3.40.50.300:FF:000861">
    <property type="entry name" value="Fanconi anemia, complementation group M"/>
    <property type="match status" value="1"/>
</dbReference>
<dbReference type="InterPro" id="IPR027417">
    <property type="entry name" value="P-loop_NTPase"/>
</dbReference>
<dbReference type="GO" id="GO:0036297">
    <property type="term" value="P:interstrand cross-link repair"/>
    <property type="evidence" value="ECO:0007669"/>
    <property type="project" value="TreeGrafter"/>
</dbReference>
<evidence type="ECO:0000256" key="3">
    <source>
        <dbReference type="ARBA" id="ARBA00022741"/>
    </source>
</evidence>
<gene>
    <name evidence="13" type="ORF">MSYG_3826</name>
</gene>
<dbReference type="GO" id="GO:0005524">
    <property type="term" value="F:ATP binding"/>
    <property type="evidence" value="ECO:0007669"/>
    <property type="project" value="UniProtKB-UniRule"/>
</dbReference>
<feature type="region of interest" description="Disordered" evidence="10">
    <location>
        <begin position="28"/>
        <end position="51"/>
    </location>
</feature>
<dbReference type="CDD" id="cd12091">
    <property type="entry name" value="FANCM_ID"/>
    <property type="match status" value="1"/>
</dbReference>
<evidence type="ECO:0000256" key="7">
    <source>
        <dbReference type="ARBA" id="ARBA00023242"/>
    </source>
</evidence>
<keyword evidence="6" id="KW-0067">ATP-binding</keyword>
<feature type="compositionally biased region" description="Low complexity" evidence="10">
    <location>
        <begin position="795"/>
        <end position="806"/>
    </location>
</feature>
<dbReference type="OrthoDB" id="164902at2759"/>
<comment type="subunit">
    <text evidence="9">Interacts with the MHF histone-fold complex to form the FANCM-MHF complex.</text>
</comment>
<dbReference type="GO" id="GO:0009378">
    <property type="term" value="F:four-way junction helicase activity"/>
    <property type="evidence" value="ECO:0007669"/>
    <property type="project" value="TreeGrafter"/>
</dbReference>
<evidence type="ECO:0000256" key="5">
    <source>
        <dbReference type="ARBA" id="ARBA00022806"/>
    </source>
</evidence>
<sequence length="1082" mass="119984">MAEFDEFDDDLVGSEWLAQVDAIEARCLHAPPPAGPKTAPPREDALDPGLEELLLQGFDQLDDEIQRSQGGREPLQDTTNVQVARPVAAKPAPLTQQGLFGRPVQAAPRAAHRPSSEETASQVHTAQGLVSLAAAQGAMLGLRSGKVWDNRIFLQQQNRVEKRAPDDDGSEELLFAEPIPHSSPRPMAVAVDEEQAQTWIYPINKPLRSYQLNIVKKALFNNVLVALPTGLGKTFIAAVVILNYVRWFPRGKIIFVAPTRPLVNQQQQACHSICGLPWDLAIELTGSTKRSLRDDEWKSKRIFYMTPQTFENDLLSTTCDPSEVVCVVVDEAHRATGNYAYCKVIRHLMYFNPHFRVLALTATPGNHAERVQEVVNNLHINRIEIRTEEALDIQPYLHKKREDLVQVPLPGALDSLRRRWAALMHVYYDPLHKHGVLRACDPAQLRAFAVRSAGGDPNGRAILQARPFLRGFLQQLATMSQIMQYLTEQSVRVFCERVQAMSAPGKGTTKREQVFSTQNATFRDLLEDIETVQSDAQLIVHPKMQMLRDVLARHFAERDATRAMVFCTFREVVNEIVALLCAAGIRATPFVGQASDSKGNRGFTQRVQEQVIRDFQQGTYQVLVATSIGEEGLDIGEVDLIVCYDAVRDSVRGLQRIGRTGRLRDGRVVVLMSEGREESNWHHSKESYKSVQRLVRDARTIELYTDVPRLVPPHIQPEPIMREVEQPAPAPAKMRPSAKRERREKPPPRTKRRAPPPPDAKLTFCWATELRHRDEHREGEAEPVSPPVPQERPRSSSSSLLRSSSLNGTANLSDDSDDQALCAPLSARSSSVFSPTPAAAPAASPHVAARARTESAPGTRGRTLGVRHVALRSPSAAPAAPAASPPRFAPHPLIAALEEGLDVADDKPSTSTSSANAPLFFSPERSSSPSLHVQTPAVAPPKSPVRARRSKRRRPSASHHQLFCDEAERETDSDMHGESDEDDDGPSTSEENDDDRAAVGDFVPTQQAGYCQQAVYLQSMLSQEAPTPFRRRDRLWELLQRRDAMRPSSEAEPHSIGEYSQDSFVVGDDEISWASSQASSAD</sequence>
<feature type="compositionally biased region" description="Basic and acidic residues" evidence="10">
    <location>
        <begin position="769"/>
        <end position="780"/>
    </location>
</feature>
<comment type="similarity">
    <text evidence="2 9">Belongs to the DEAD box helicase family. DEAH subfamily. FANCM sub-subfamily.</text>
</comment>
<dbReference type="InterPro" id="IPR014001">
    <property type="entry name" value="Helicase_ATP-bd"/>
</dbReference>
<dbReference type="PANTHER" id="PTHR14025">
    <property type="entry name" value="FANCONI ANEMIA GROUP M FANCM FAMILY MEMBER"/>
    <property type="match status" value="1"/>
</dbReference>
<keyword evidence="3" id="KW-0547">Nucleotide-binding</keyword>
<feature type="domain" description="Helicase ATP-binding" evidence="11">
    <location>
        <begin position="214"/>
        <end position="382"/>
    </location>
</feature>
<evidence type="ECO:0000256" key="6">
    <source>
        <dbReference type="ARBA" id="ARBA00022840"/>
    </source>
</evidence>
<reference evidence="14" key="1">
    <citation type="journal article" date="2017" name="Nucleic Acids Res.">
        <title>Proteogenomics produces comprehensive and highly accurate protein-coding gene annotation in a complete genome assembly of Malassezia sympodialis.</title>
        <authorList>
            <person name="Zhu Y."/>
            <person name="Engstroem P.G."/>
            <person name="Tellgren-Roth C."/>
            <person name="Baudo C.D."/>
            <person name="Kennell J.C."/>
            <person name="Sun S."/>
            <person name="Billmyre R.B."/>
            <person name="Schroeder M.S."/>
            <person name="Andersson A."/>
            <person name="Holm T."/>
            <person name="Sigurgeirsson B."/>
            <person name="Wu G."/>
            <person name="Sankaranarayanan S.R."/>
            <person name="Siddharthan R."/>
            <person name="Sanyal K."/>
            <person name="Lundeberg J."/>
            <person name="Nystedt B."/>
            <person name="Boekhout T."/>
            <person name="Dawson T.L. Jr."/>
            <person name="Heitman J."/>
            <person name="Scheynius A."/>
            <person name="Lehtioe J."/>
        </authorList>
    </citation>
    <scope>NUCLEOTIDE SEQUENCE [LARGE SCALE GENOMIC DNA]</scope>
    <source>
        <strain evidence="14">ATCC 42132</strain>
    </source>
</reference>
<dbReference type="GO" id="GO:0000400">
    <property type="term" value="F:four-way junction DNA binding"/>
    <property type="evidence" value="ECO:0007669"/>
    <property type="project" value="TreeGrafter"/>
</dbReference>
<dbReference type="Gene3D" id="3.40.50.300">
    <property type="entry name" value="P-loop containing nucleotide triphosphate hydrolases"/>
    <property type="match status" value="2"/>
</dbReference>
<dbReference type="SMART" id="SM00490">
    <property type="entry name" value="HELICc"/>
    <property type="match status" value="1"/>
</dbReference>
<keyword evidence="7" id="KW-0539">Nucleus</keyword>
<dbReference type="SUPFAM" id="SSF52540">
    <property type="entry name" value="P-loop containing nucleoside triphosphate hydrolases"/>
    <property type="match status" value="2"/>
</dbReference>
<dbReference type="Pfam" id="PF00270">
    <property type="entry name" value="DEAD"/>
    <property type="match status" value="1"/>
</dbReference>
<dbReference type="EC" id="3.6.4.12" evidence="9"/>
<comment type="subcellular location">
    <subcellularLocation>
        <location evidence="1 9">Nucleus</location>
    </subcellularLocation>
</comment>
<dbReference type="GO" id="GO:0016887">
    <property type="term" value="F:ATP hydrolysis activity"/>
    <property type="evidence" value="ECO:0007669"/>
    <property type="project" value="RHEA"/>
</dbReference>
<evidence type="ECO:0000256" key="10">
    <source>
        <dbReference type="SAM" id="MobiDB-lite"/>
    </source>
</evidence>
<accession>A0A1M8AAW9</accession>
<dbReference type="GO" id="GO:0043138">
    <property type="term" value="F:3'-5' DNA helicase activity"/>
    <property type="evidence" value="ECO:0007669"/>
    <property type="project" value="InterPro"/>
</dbReference>
<dbReference type="InterPro" id="IPR011545">
    <property type="entry name" value="DEAD/DEAH_box_helicase_dom"/>
</dbReference>
<organism evidence="13 14">
    <name type="scientific">Malassezia sympodialis (strain ATCC 42132)</name>
    <name type="common">Atopic eczema-associated yeast</name>
    <dbReference type="NCBI Taxonomy" id="1230383"/>
    <lineage>
        <taxon>Eukaryota</taxon>
        <taxon>Fungi</taxon>
        <taxon>Dikarya</taxon>
        <taxon>Basidiomycota</taxon>
        <taxon>Ustilaginomycotina</taxon>
        <taxon>Malasseziomycetes</taxon>
        <taxon>Malasseziales</taxon>
        <taxon>Malasseziaceae</taxon>
        <taxon>Malassezia</taxon>
    </lineage>
</organism>